<dbReference type="Proteomes" id="UP000714420">
    <property type="component" value="Unassembled WGS sequence"/>
</dbReference>
<name>A0ABX2AP45_9BACT</name>
<dbReference type="Gene3D" id="3.90.1150.30">
    <property type="match status" value="1"/>
</dbReference>
<accession>A0ABX2AP45</accession>
<evidence type="ECO:0000313" key="2">
    <source>
        <dbReference type="Proteomes" id="UP000714420"/>
    </source>
</evidence>
<comment type="caution">
    <text evidence="1">The sequence shown here is derived from an EMBL/GenBank/DDBJ whole genome shotgun (WGS) entry which is preliminary data.</text>
</comment>
<dbReference type="InterPro" id="IPR007351">
    <property type="entry name" value="YjbR"/>
</dbReference>
<dbReference type="PANTHER" id="PTHR35145">
    <property type="entry name" value="CYTOPLASMIC PROTEIN-RELATED"/>
    <property type="match status" value="1"/>
</dbReference>
<dbReference type="InterPro" id="IPR058532">
    <property type="entry name" value="YjbR/MT2646/Rv2570-like"/>
</dbReference>
<dbReference type="EMBL" id="JABKKF010000006">
    <property type="protein sequence ID" value="NPD92327.1"/>
    <property type="molecule type" value="Genomic_DNA"/>
</dbReference>
<dbReference type="RefSeq" id="WP_172275656.1">
    <property type="nucleotide sequence ID" value="NZ_CASGMU010000021.1"/>
</dbReference>
<dbReference type="Pfam" id="PF04237">
    <property type="entry name" value="YjbR"/>
    <property type="match status" value="1"/>
</dbReference>
<protein>
    <submittedName>
        <fullName evidence="1">MmcQ/YjbR family DNA-binding protein</fullName>
    </submittedName>
</protein>
<keyword evidence="1" id="KW-0238">DNA-binding</keyword>
<dbReference type="InterPro" id="IPR038056">
    <property type="entry name" value="YjbR-like_sf"/>
</dbReference>
<dbReference type="SUPFAM" id="SSF142906">
    <property type="entry name" value="YjbR-like"/>
    <property type="match status" value="1"/>
</dbReference>
<keyword evidence="2" id="KW-1185">Reference proteome</keyword>
<gene>
    <name evidence="1" type="ORF">HPS56_08215</name>
</gene>
<dbReference type="GO" id="GO:0003677">
    <property type="term" value="F:DNA binding"/>
    <property type="evidence" value="ECO:0007669"/>
    <property type="project" value="UniProtKB-KW"/>
</dbReference>
<dbReference type="PANTHER" id="PTHR35145:SF1">
    <property type="entry name" value="CYTOPLASMIC PROTEIN"/>
    <property type="match status" value="1"/>
</dbReference>
<evidence type="ECO:0000313" key="1">
    <source>
        <dbReference type="EMBL" id="NPD92327.1"/>
    </source>
</evidence>
<proteinExistence type="predicted"/>
<reference evidence="1 2" key="1">
    <citation type="submission" date="2020-05" db="EMBL/GenBank/DDBJ databases">
        <title>Distinct polysaccharide utilization as determinants for interspecies competition between intestinal Prevotella spp.</title>
        <authorList>
            <person name="Galvez E.J.C."/>
            <person name="Iljazovic A."/>
            <person name="Strowig T."/>
        </authorList>
    </citation>
    <scope>NUCLEOTIDE SEQUENCE [LARGE SCALE GENOMIC DNA]</scope>
    <source>
        <strain evidence="1 2">PMUR</strain>
    </source>
</reference>
<organism evidence="1 2">
    <name type="scientific">Xylanibacter muris</name>
    <dbReference type="NCBI Taxonomy" id="2736290"/>
    <lineage>
        <taxon>Bacteria</taxon>
        <taxon>Pseudomonadati</taxon>
        <taxon>Bacteroidota</taxon>
        <taxon>Bacteroidia</taxon>
        <taxon>Bacteroidales</taxon>
        <taxon>Prevotellaceae</taxon>
        <taxon>Xylanibacter</taxon>
    </lineage>
</organism>
<sequence>MNIEKAREYCLGKKGCEETFPFDTQTLVFKVMGKIFAVLSLDNPDIIILKCDAEYASELRETYNAIEPAFHFNKKYWNQIRFNADANDELIFSLIDHSLEEVVSKFTRKMKEEYMALK</sequence>